<reference evidence="3" key="2">
    <citation type="journal article" date="2009" name="Genome Res.">
        <title>Comparative genomic analyses of the human fungal pathogens Coccidioides and their relatives.</title>
        <authorList>
            <person name="Sharpton T.J."/>
            <person name="Stajich J.E."/>
            <person name="Rounsley S.D."/>
            <person name="Gardner M.J."/>
            <person name="Wortman J.R."/>
            <person name="Jordar V.S."/>
            <person name="Maiti R."/>
            <person name="Kodira C.D."/>
            <person name="Neafsey D.E."/>
            <person name="Zeng Q."/>
            <person name="Hung C.-Y."/>
            <person name="McMahan C."/>
            <person name="Muszewska A."/>
            <person name="Grynberg M."/>
            <person name="Mandel M.A."/>
            <person name="Kellner E.M."/>
            <person name="Barker B.M."/>
            <person name="Galgiani J.N."/>
            <person name="Orbach M.J."/>
            <person name="Kirkland T.N."/>
            <person name="Cole G.T."/>
            <person name="Henn M.R."/>
            <person name="Birren B.W."/>
            <person name="Taylor J.W."/>
        </authorList>
    </citation>
    <scope>NUCLEOTIDE SEQUENCE [LARGE SCALE GENOMIC DNA]</scope>
    <source>
        <strain evidence="3">RMSCC 3488</strain>
    </source>
</reference>
<gene>
    <name evidence="2" type="ORF">CPAG_04900</name>
</gene>
<dbReference type="VEuPathDB" id="FungiDB:CPAG_04900"/>
<evidence type="ECO:0000256" key="1">
    <source>
        <dbReference type="SAM" id="MobiDB-lite"/>
    </source>
</evidence>
<dbReference type="AlphaFoldDB" id="A0A0J6FIA3"/>
<feature type="compositionally biased region" description="Basic and acidic residues" evidence="1">
    <location>
        <begin position="201"/>
        <end position="213"/>
    </location>
</feature>
<protein>
    <submittedName>
        <fullName evidence="2">Uncharacterized protein</fullName>
    </submittedName>
</protein>
<name>A0A0J6FIA3_COCPO</name>
<feature type="compositionally biased region" description="Pro residues" evidence="1">
    <location>
        <begin position="180"/>
        <end position="190"/>
    </location>
</feature>
<organism evidence="2 3">
    <name type="scientific">Coccidioides posadasii RMSCC 3488</name>
    <dbReference type="NCBI Taxonomy" id="454284"/>
    <lineage>
        <taxon>Eukaryota</taxon>
        <taxon>Fungi</taxon>
        <taxon>Dikarya</taxon>
        <taxon>Ascomycota</taxon>
        <taxon>Pezizomycotina</taxon>
        <taxon>Eurotiomycetes</taxon>
        <taxon>Eurotiomycetidae</taxon>
        <taxon>Onygenales</taxon>
        <taxon>Onygenaceae</taxon>
        <taxon>Coccidioides</taxon>
    </lineage>
</organism>
<sequence length="307" mass="33967">MDESASVEQQGRGDEASIVATNAAADWPCGIESGSKNGQAQGPVITVRRFARVTPGSEPMAGTDGRPMRAGEWSISFTIQGVTGEIFATHGTEWRTCRGQPFPSFPSFHSAAWRTRGKSWWGEPMLRLPGTAVRPPQSHVVEVLEGEYKGEYVPAFVNPLFSISFSPPGGFCRPDLRNFPPNPIPAPPSPDDTQSTAPEKGNNDKSRNKHTERGYIIYTQRERDIEREFGYSLIVGWLYGVTEYIYRIHTHCHLYNIKLSNNTLDLINFFFSVSTAKNGMSGYSEGLASVRIVNKHGTSQAMPHTLN</sequence>
<feature type="region of interest" description="Disordered" evidence="1">
    <location>
        <begin position="176"/>
        <end position="213"/>
    </location>
</feature>
<reference evidence="2 3" key="1">
    <citation type="submission" date="2007-06" db="EMBL/GenBank/DDBJ databases">
        <title>The Genome Sequence of Coccidioides posadasii RMSCC_3488.</title>
        <authorList>
            <consortium name="Coccidioides Genome Resources Consortium"/>
            <consortium name="The Broad Institute Genome Sequencing Platform"/>
            <person name="Henn M.R."/>
            <person name="Sykes S."/>
            <person name="Young S."/>
            <person name="Jaffe D."/>
            <person name="Berlin A."/>
            <person name="Alvarez P."/>
            <person name="Butler J."/>
            <person name="Gnerre S."/>
            <person name="Grabherr M."/>
            <person name="Mauceli E."/>
            <person name="Brockman W."/>
            <person name="Kodira C."/>
            <person name="Alvarado L."/>
            <person name="Zeng Q."/>
            <person name="Crawford M."/>
            <person name="Antoine C."/>
            <person name="Devon K."/>
            <person name="Galgiani J."/>
            <person name="Orsborn K."/>
            <person name="Lewis M.L."/>
            <person name="Nusbaum C."/>
            <person name="Galagan J."/>
            <person name="Birren B."/>
        </authorList>
    </citation>
    <scope>NUCLEOTIDE SEQUENCE [LARGE SCALE GENOMIC DNA]</scope>
    <source>
        <strain evidence="2 3">RMSCC 3488</strain>
    </source>
</reference>
<evidence type="ECO:0000313" key="3">
    <source>
        <dbReference type="Proteomes" id="UP000054567"/>
    </source>
</evidence>
<evidence type="ECO:0000313" key="2">
    <source>
        <dbReference type="EMBL" id="KMM68574.1"/>
    </source>
</evidence>
<dbReference type="Proteomes" id="UP000054567">
    <property type="component" value="Unassembled WGS sequence"/>
</dbReference>
<proteinExistence type="predicted"/>
<feature type="region of interest" description="Disordered" evidence="1">
    <location>
        <begin position="50"/>
        <end position="69"/>
    </location>
</feature>
<dbReference type="EMBL" id="DS268111">
    <property type="protein sequence ID" value="KMM68574.1"/>
    <property type="molecule type" value="Genomic_DNA"/>
</dbReference>
<reference evidence="3" key="3">
    <citation type="journal article" date="2010" name="Genome Res.">
        <title>Population genomic sequencing of Coccidioides fungi reveals recent hybridization and transposon control.</title>
        <authorList>
            <person name="Neafsey D.E."/>
            <person name="Barker B.M."/>
            <person name="Sharpton T.J."/>
            <person name="Stajich J.E."/>
            <person name="Park D.J."/>
            <person name="Whiston E."/>
            <person name="Hung C.-Y."/>
            <person name="McMahan C."/>
            <person name="White J."/>
            <person name="Sykes S."/>
            <person name="Heiman D."/>
            <person name="Young S."/>
            <person name="Zeng Q."/>
            <person name="Abouelleil A."/>
            <person name="Aftuck L."/>
            <person name="Bessette D."/>
            <person name="Brown A."/>
            <person name="FitzGerald M."/>
            <person name="Lui A."/>
            <person name="Macdonald J.P."/>
            <person name="Priest M."/>
            <person name="Orbach M.J."/>
            <person name="Galgiani J.N."/>
            <person name="Kirkland T.N."/>
            <person name="Cole G.T."/>
            <person name="Birren B.W."/>
            <person name="Henn M.R."/>
            <person name="Taylor J.W."/>
            <person name="Rounsley S.D."/>
        </authorList>
    </citation>
    <scope>NUCLEOTIDE SEQUENCE [LARGE SCALE GENOMIC DNA]</scope>
    <source>
        <strain evidence="3">RMSCC 3488</strain>
    </source>
</reference>
<accession>A0A0J6FIA3</accession>